<evidence type="ECO:0000256" key="2">
    <source>
        <dbReference type="RuleBase" id="RU003860"/>
    </source>
</evidence>
<dbReference type="PANTHER" id="PTHR46229">
    <property type="entry name" value="BOLA TRANSCRIPTION REGULATOR"/>
    <property type="match status" value="1"/>
</dbReference>
<dbReference type="OrthoDB" id="9801469at2"/>
<evidence type="ECO:0000313" key="3">
    <source>
        <dbReference type="EMBL" id="CAE6517710.1"/>
    </source>
</evidence>
<dbReference type="Gene3D" id="3.30.300.90">
    <property type="entry name" value="BolA-like"/>
    <property type="match status" value="1"/>
</dbReference>
<name>A0A1I4MCU0_9PROT</name>
<gene>
    <name evidence="3" type="ORF">NMYAN_80111</name>
    <name evidence="4" type="ORF">SAMN05421880_10430</name>
</gene>
<dbReference type="STRING" id="52442.SAMN05421880_10430"/>
<dbReference type="PANTHER" id="PTHR46229:SF2">
    <property type="entry name" value="BOLA-LIKE PROTEIN 1"/>
    <property type="match status" value="1"/>
</dbReference>
<organism evidence="4 5">
    <name type="scientific">Nitrosomonas nitrosa</name>
    <dbReference type="NCBI Taxonomy" id="52442"/>
    <lineage>
        <taxon>Bacteria</taxon>
        <taxon>Pseudomonadati</taxon>
        <taxon>Pseudomonadota</taxon>
        <taxon>Betaproteobacteria</taxon>
        <taxon>Nitrosomonadales</taxon>
        <taxon>Nitrosomonadaceae</taxon>
        <taxon>Nitrosomonas</taxon>
    </lineage>
</organism>
<dbReference type="RefSeq" id="WP_090666457.1">
    <property type="nucleotide sequence ID" value="NZ_CAJNAP010000054.1"/>
</dbReference>
<proteinExistence type="inferred from homology"/>
<dbReference type="SUPFAM" id="SSF82657">
    <property type="entry name" value="BolA-like"/>
    <property type="match status" value="1"/>
</dbReference>
<dbReference type="Proteomes" id="UP000601736">
    <property type="component" value="Unassembled WGS sequence"/>
</dbReference>
<dbReference type="Pfam" id="PF01722">
    <property type="entry name" value="BolA"/>
    <property type="match status" value="1"/>
</dbReference>
<dbReference type="EMBL" id="FOUF01000004">
    <property type="protein sequence ID" value="SFM01192.1"/>
    <property type="molecule type" value="Genomic_DNA"/>
</dbReference>
<dbReference type="PIRSF" id="PIRSF003113">
    <property type="entry name" value="BolA"/>
    <property type="match status" value="1"/>
</dbReference>
<dbReference type="Proteomes" id="UP000199561">
    <property type="component" value="Unassembled WGS sequence"/>
</dbReference>
<evidence type="ECO:0000313" key="4">
    <source>
        <dbReference type="EMBL" id="SFM01192.1"/>
    </source>
</evidence>
<accession>A0A1I4MCU0</accession>
<reference evidence="4 5" key="1">
    <citation type="submission" date="2016-10" db="EMBL/GenBank/DDBJ databases">
        <authorList>
            <person name="de Groot N.N."/>
        </authorList>
    </citation>
    <scope>NUCLEOTIDE SEQUENCE [LARGE SCALE GENOMIC DNA]</scope>
    <source>
        <strain evidence="4 5">Nm146</strain>
    </source>
</reference>
<protein>
    <submittedName>
        <fullName evidence="4">Transcriptional regulator, BolA protein family</fullName>
    </submittedName>
</protein>
<dbReference type="InterPro" id="IPR002634">
    <property type="entry name" value="BolA"/>
</dbReference>
<comment type="similarity">
    <text evidence="1 2">Belongs to the BolA/IbaG family.</text>
</comment>
<evidence type="ECO:0000313" key="5">
    <source>
        <dbReference type="Proteomes" id="UP000199561"/>
    </source>
</evidence>
<reference evidence="3" key="2">
    <citation type="submission" date="2021-02" db="EMBL/GenBank/DDBJ databases">
        <authorList>
            <person name="Han P."/>
        </authorList>
    </citation>
    <scope>NUCLEOTIDE SEQUENCE</scope>
    <source>
        <strain evidence="3">Nitrosomonas nitrosa 18-3D</strain>
    </source>
</reference>
<keyword evidence="5" id="KW-1185">Reference proteome</keyword>
<dbReference type="AlphaFoldDB" id="A0A1I4MCU0"/>
<sequence length="84" mass="9745">MITSDYIKECITTSLPCEWVGVEGDDGRHFSAVIVSEQFRGKSMIQQHQLVYRALRGKMEQEIHALSMKTLTPEQWAEYQQAKR</sequence>
<dbReference type="InterPro" id="IPR036065">
    <property type="entry name" value="BolA-like_sf"/>
</dbReference>
<dbReference type="InterPro" id="IPR050961">
    <property type="entry name" value="BolA/IbaG_stress_morph_reg"/>
</dbReference>
<dbReference type="EMBL" id="CAJNAP010000054">
    <property type="protein sequence ID" value="CAE6517710.1"/>
    <property type="molecule type" value="Genomic_DNA"/>
</dbReference>
<evidence type="ECO:0000256" key="1">
    <source>
        <dbReference type="ARBA" id="ARBA00005578"/>
    </source>
</evidence>